<gene>
    <name evidence="3" type="ORF">BBG48_010475</name>
    <name evidence="4" type="ORF">FL857_07235</name>
</gene>
<dbReference type="CDD" id="cd01949">
    <property type="entry name" value="GGDEF"/>
    <property type="match status" value="1"/>
</dbReference>
<dbReference type="NCBIfam" id="TIGR00254">
    <property type="entry name" value="GGDEF"/>
    <property type="match status" value="1"/>
</dbReference>
<dbReference type="PROSITE" id="PS50887">
    <property type="entry name" value="GGDEF"/>
    <property type="match status" value="1"/>
</dbReference>
<dbReference type="Proteomes" id="UP000319424">
    <property type="component" value="Unassembled WGS sequence"/>
</dbReference>
<dbReference type="InterPro" id="IPR000160">
    <property type="entry name" value="GGDEF_dom"/>
</dbReference>
<dbReference type="NCBIfam" id="TIGR00229">
    <property type="entry name" value="sensory_box"/>
    <property type="match status" value="1"/>
</dbReference>
<accession>A0A371IIR2</accession>
<dbReference type="EMBL" id="MBEW02000050">
    <property type="protein sequence ID" value="RDY20365.1"/>
    <property type="molecule type" value="Genomic_DNA"/>
</dbReference>
<feature type="domain" description="GGDEF" evidence="2">
    <location>
        <begin position="313"/>
        <end position="444"/>
    </location>
</feature>
<evidence type="ECO:0000313" key="4">
    <source>
        <dbReference type="EMBL" id="TRW25407.1"/>
    </source>
</evidence>
<evidence type="ECO:0000313" key="3">
    <source>
        <dbReference type="EMBL" id="RDY20365.1"/>
    </source>
</evidence>
<dbReference type="Pfam" id="PF00990">
    <property type="entry name" value="GGDEF"/>
    <property type="match status" value="1"/>
</dbReference>
<dbReference type="PANTHER" id="PTHR45138:SF9">
    <property type="entry name" value="DIGUANYLATE CYCLASE DGCM-RELATED"/>
    <property type="match status" value="1"/>
</dbReference>
<dbReference type="InterPro" id="IPR043128">
    <property type="entry name" value="Rev_trsase/Diguanyl_cyclase"/>
</dbReference>
<reference evidence="3" key="2">
    <citation type="submission" date="2018-07" db="EMBL/GenBank/DDBJ databases">
        <authorList>
            <person name="Quirk P.G."/>
            <person name="Krulwich T.A."/>
        </authorList>
    </citation>
    <scope>NUCLEOTIDE SEQUENCE</scope>
    <source>
        <strain evidence="3">CCRI-22567</strain>
    </source>
</reference>
<dbReference type="Pfam" id="PF08448">
    <property type="entry name" value="PAS_4"/>
    <property type="match status" value="1"/>
</dbReference>
<proteinExistence type="predicted"/>
<dbReference type="Pfam" id="PF13426">
    <property type="entry name" value="PAS_9"/>
    <property type="match status" value="1"/>
</dbReference>
<evidence type="ECO:0000259" key="1">
    <source>
        <dbReference type="PROSITE" id="PS50113"/>
    </source>
</evidence>
<dbReference type="InterPro" id="IPR029787">
    <property type="entry name" value="Nucleotide_cyclase"/>
</dbReference>
<feature type="domain" description="PAC" evidence="1">
    <location>
        <begin position="86"/>
        <end position="138"/>
    </location>
</feature>
<dbReference type="SMART" id="SM00267">
    <property type="entry name" value="GGDEF"/>
    <property type="match status" value="1"/>
</dbReference>
<keyword evidence="5" id="KW-1185">Reference proteome</keyword>
<evidence type="ECO:0000259" key="2">
    <source>
        <dbReference type="PROSITE" id="PS50887"/>
    </source>
</evidence>
<dbReference type="Gene3D" id="3.30.450.20">
    <property type="entry name" value="PAS domain"/>
    <property type="match status" value="2"/>
</dbReference>
<dbReference type="PROSITE" id="PS50113">
    <property type="entry name" value="PAC"/>
    <property type="match status" value="1"/>
</dbReference>
<dbReference type="STRING" id="1871336.BBG48_01575"/>
<dbReference type="InterPro" id="IPR013656">
    <property type="entry name" value="PAS_4"/>
</dbReference>
<evidence type="ECO:0000313" key="5">
    <source>
        <dbReference type="Proteomes" id="UP000093352"/>
    </source>
</evidence>
<dbReference type="SUPFAM" id="SSF55073">
    <property type="entry name" value="Nucleotide cyclase"/>
    <property type="match status" value="1"/>
</dbReference>
<dbReference type="InterPro" id="IPR000014">
    <property type="entry name" value="PAS"/>
</dbReference>
<dbReference type="RefSeq" id="WP_094754343.1">
    <property type="nucleotide sequence ID" value="NZ_MBEW02000050.1"/>
</dbReference>
<dbReference type="GO" id="GO:0052621">
    <property type="term" value="F:diguanylate cyclase activity"/>
    <property type="evidence" value="ECO:0007669"/>
    <property type="project" value="TreeGrafter"/>
</dbReference>
<sequence length="444" mass="51339">MEDNIFNNEELLLRFSFDSTDQFIAILDNQMTIKKVNKALKDLVGCGDDYDFQDIPYWELPVWGDDPELQNQIMFSLELIFHGDDVKFEARYPDNEGIIKIIEFKIKPIFDKDEEVIALIAMGYDVTESRNAQRELTFVNRQINMFFKMGVNGYFIETVPEPVDADLLDDNKTAIEVLKSHRLLRYNEKAEEILGIKLDYDDPKSLFVNDKYKLDMDKIIRDFKNMIKDGVIDFVVEYDGNDDDKRYIEFSMKASIVENKYTGCYGVIKDITKDKKYQDKLFKMANYDTLTNVPNRRYLIYQANEFLKDGILTGYSAALCDIDFFKSVNDTYGHDVGDKVIIAVATTINDAIGNAGLFARVGGEEFFAIIYLKLADAENLIKNIINKIRRLRFYDVDKDFKVTISCGLTAIKSTDNFDTFYKRADNGLYMAKNGGRDKYVILKE</sequence>
<protein>
    <submittedName>
        <fullName evidence="3 4">Diguanylate cyclase</fullName>
    </submittedName>
</protein>
<dbReference type="OrthoDB" id="9805474at2"/>
<dbReference type="CDD" id="cd00130">
    <property type="entry name" value="PAS"/>
    <property type="match status" value="1"/>
</dbReference>
<reference evidence="3 5" key="1">
    <citation type="journal article" date="2016" name="Genome Announc.">
        <title>Draft Genome Sequence of Criibacterium bergeronii gen. nov., sp. nov., Strain CCRI-22567T, Isolated from a Vaginal Sample from a Woman with Bacterial Vaginosis.</title>
        <authorList>
            <person name="Maheux A.F."/>
            <person name="Berube E."/>
            <person name="Boudreau D.K."/>
            <person name="Raymond F."/>
            <person name="Corbeil J."/>
            <person name="Roy P.H."/>
            <person name="Boissinot M."/>
            <person name="Omar R.F."/>
        </authorList>
    </citation>
    <scope>NUCLEOTIDE SEQUENCE [LARGE SCALE GENOMIC DNA]</scope>
    <source>
        <strain evidence="3 5">CCRI-22567</strain>
    </source>
</reference>
<dbReference type="Proteomes" id="UP000093352">
    <property type="component" value="Unassembled WGS sequence"/>
</dbReference>
<dbReference type="InterPro" id="IPR000700">
    <property type="entry name" value="PAS-assoc_C"/>
</dbReference>
<dbReference type="InterPro" id="IPR035965">
    <property type="entry name" value="PAS-like_dom_sf"/>
</dbReference>
<reference evidence="4 6" key="3">
    <citation type="submission" date="2019-07" db="EMBL/GenBank/DDBJ databases">
        <title>Criibacterium bergeronii gen. nov., sp. nov. isolated from human clinical samples.</title>
        <authorList>
            <person name="Maheux A.F."/>
            <person name="Boudreau D.K."/>
            <person name="Berube E."/>
            <person name="Brodeur S."/>
            <person name="Bernard K.A."/>
            <person name="Abed J.Y."/>
            <person name="Ducrey E."/>
            <person name="Guay E.F."/>
            <person name="Raymond F."/>
            <person name="Corbeil J."/>
            <person name="Domingo M.-C."/>
            <person name="Roy P.H."/>
            <person name="Boissinot M."/>
            <person name="Tocheva E.I."/>
            <person name="Omar R.F."/>
        </authorList>
    </citation>
    <scope>NUCLEOTIDE SEQUENCE [LARGE SCALE GENOMIC DNA]</scope>
    <source>
        <strain evidence="4 6">CCRI-24246</strain>
    </source>
</reference>
<organism evidence="3 5">
    <name type="scientific">Criibacterium bergeronii</name>
    <dbReference type="NCBI Taxonomy" id="1871336"/>
    <lineage>
        <taxon>Bacteria</taxon>
        <taxon>Bacillati</taxon>
        <taxon>Bacillota</taxon>
        <taxon>Clostridia</taxon>
        <taxon>Peptostreptococcales</taxon>
        <taxon>Filifactoraceae</taxon>
        <taxon>Criibacterium</taxon>
    </lineage>
</organism>
<dbReference type="InterPro" id="IPR050469">
    <property type="entry name" value="Diguanylate_Cyclase"/>
</dbReference>
<dbReference type="SUPFAM" id="SSF55785">
    <property type="entry name" value="PYP-like sensor domain (PAS domain)"/>
    <property type="match status" value="2"/>
</dbReference>
<comment type="caution">
    <text evidence="3">The sequence shown here is derived from an EMBL/GenBank/DDBJ whole genome shotgun (WGS) entry which is preliminary data.</text>
</comment>
<dbReference type="AlphaFoldDB" id="A0A371IIR2"/>
<name>A0A371IIR2_9FIRM</name>
<evidence type="ECO:0000313" key="6">
    <source>
        <dbReference type="Proteomes" id="UP000319424"/>
    </source>
</evidence>
<dbReference type="Gene3D" id="3.30.70.270">
    <property type="match status" value="1"/>
</dbReference>
<dbReference type="EMBL" id="VJXW01000010">
    <property type="protein sequence ID" value="TRW25407.1"/>
    <property type="molecule type" value="Genomic_DNA"/>
</dbReference>
<dbReference type="PANTHER" id="PTHR45138">
    <property type="entry name" value="REGULATORY COMPONENTS OF SENSORY TRANSDUCTION SYSTEM"/>
    <property type="match status" value="1"/>
</dbReference>